<dbReference type="InterPro" id="IPR024535">
    <property type="entry name" value="RHGA/B-epi-like_pectate_lyase"/>
</dbReference>
<evidence type="ECO:0000313" key="3">
    <source>
        <dbReference type="Proteomes" id="UP001413721"/>
    </source>
</evidence>
<dbReference type="RefSeq" id="WP_345936976.1">
    <property type="nucleotide sequence ID" value="NZ_JBBKTW010000002.1"/>
</dbReference>
<dbReference type="Pfam" id="PF12708">
    <property type="entry name" value="Pect-lyase_RHGA_epim"/>
    <property type="match status" value="1"/>
</dbReference>
<keyword evidence="3" id="KW-1185">Reference proteome</keyword>
<dbReference type="SUPFAM" id="SSF51126">
    <property type="entry name" value="Pectin lyase-like"/>
    <property type="match status" value="1"/>
</dbReference>
<protein>
    <submittedName>
        <fullName evidence="2">Glycosyl hydrolase family 28-related protein</fullName>
    </submittedName>
</protein>
<accession>A0ABU9YGS4</accession>
<dbReference type="Proteomes" id="UP001413721">
    <property type="component" value="Unassembled WGS sequence"/>
</dbReference>
<reference evidence="2 3" key="1">
    <citation type="submission" date="2024-03" db="EMBL/GenBank/DDBJ databases">
        <title>High-quality draft genome sequencing of Tistrella sp. BH-R2-4.</title>
        <authorList>
            <person name="Dong C."/>
        </authorList>
    </citation>
    <scope>NUCLEOTIDE SEQUENCE [LARGE SCALE GENOMIC DNA]</scope>
    <source>
        <strain evidence="2 3">BH-R2-4</strain>
    </source>
</reference>
<dbReference type="GO" id="GO:0016787">
    <property type="term" value="F:hydrolase activity"/>
    <property type="evidence" value="ECO:0007669"/>
    <property type="project" value="UniProtKB-KW"/>
</dbReference>
<keyword evidence="2" id="KW-0378">Hydrolase</keyword>
<organism evidence="2 3">
    <name type="scientific">Tistrella arctica</name>
    <dbReference type="NCBI Taxonomy" id="3133430"/>
    <lineage>
        <taxon>Bacteria</taxon>
        <taxon>Pseudomonadati</taxon>
        <taxon>Pseudomonadota</taxon>
        <taxon>Alphaproteobacteria</taxon>
        <taxon>Geminicoccales</taxon>
        <taxon>Geminicoccaceae</taxon>
        <taxon>Tistrella</taxon>
    </lineage>
</organism>
<name>A0ABU9YGS4_9PROT</name>
<comment type="caution">
    <text evidence="2">The sequence shown here is derived from an EMBL/GenBank/DDBJ whole genome shotgun (WGS) entry which is preliminary data.</text>
</comment>
<evidence type="ECO:0000259" key="1">
    <source>
        <dbReference type="Pfam" id="PF12708"/>
    </source>
</evidence>
<dbReference type="InterPro" id="IPR012334">
    <property type="entry name" value="Pectin_lyas_fold"/>
</dbReference>
<dbReference type="InterPro" id="IPR011050">
    <property type="entry name" value="Pectin_lyase_fold/virulence"/>
</dbReference>
<evidence type="ECO:0000313" key="2">
    <source>
        <dbReference type="EMBL" id="MEN2987921.1"/>
    </source>
</evidence>
<feature type="domain" description="Rhamnogalacturonase A/B/Epimerase-like pectate lyase" evidence="1">
    <location>
        <begin position="69"/>
        <end position="290"/>
    </location>
</feature>
<dbReference type="Gene3D" id="2.160.20.10">
    <property type="entry name" value="Single-stranded right-handed beta-helix, Pectin lyase-like"/>
    <property type="match status" value="1"/>
</dbReference>
<proteinExistence type="predicted"/>
<gene>
    <name evidence="2" type="ORF">WG926_06375</name>
</gene>
<dbReference type="EMBL" id="JBBKTW010000002">
    <property type="protein sequence ID" value="MEN2987921.1"/>
    <property type="molecule type" value="Genomic_DNA"/>
</dbReference>
<sequence>MMSTDASDVIYQYPETEIAVATYCSRVNGLLPTGVDPEPDQGGSPPGEYNLHTEARTLAEKLNAQYLDARDFGATGDGISDDTDALRTLFDARLDLVGWGKTSADINIGTGAGLPETFADAWKVVLLPPGTYRVRKALSVRSNTIVLAHGAIIKALPVNEVDPFIGWDRGYWDARTNTSDSGTGHLGGLVSIRHAQNVHWYGGTLDANNIVIRAGCNALGISAPSANAISHGGRIIVQDVRIRGCRNNLLSNTVGLLDSFQGGGGKAITLQLGQSEVILRNILVDDCDYVATIEGTASNDRELRQVVVDTLIAKNCKYGFIIQGTASQMESSCDLKNIWLHNVGNAAYEAEIPDGTTYEDFADDPRRIGGVLTLYNANNVHADIRISNDNITGVTGTGGSDLIRGTARNSHIRIQGYVAKLNHLWNTTFTQQDARISSITVTNGGSGYADTDTVDYHHDLIGGGPSNDRAVTLTIVGGVIAEAVMEPTAFYADGLDGKTLDTGKGYQRPPTLTVVSSSGSGAVLTPVMSYPFNTANGTGGIFNVTLDVELEVGEHGGFLVKHLPHAKPTGLDIRAAIRRASSLAAPVTAIYDYEEDDIDNVQARNRFELVMRDTQKVIRGRFDRTLNVMKTADLQALDGPLVELGDQLFQGATRFDGTIDNRFINHRLNLTNGTPAVVVENAALPAGFRGVIIVSSLGLSYQHTALVLKSEVSATLVLVPLGTGSAYTLSVDAATQDVIATSTAAGTVATRVVVVPFDASTH</sequence>